<dbReference type="InterPro" id="IPR037522">
    <property type="entry name" value="HD_GYP_dom"/>
</dbReference>
<dbReference type="PROSITE" id="PS51832">
    <property type="entry name" value="HD_GYP"/>
    <property type="match status" value="1"/>
</dbReference>
<gene>
    <name evidence="2" type="ORF">GNP95_10370</name>
</gene>
<dbReference type="SMART" id="SM00471">
    <property type="entry name" value="HDc"/>
    <property type="match status" value="1"/>
</dbReference>
<dbReference type="Gene3D" id="1.10.3210.10">
    <property type="entry name" value="Hypothetical protein af1432"/>
    <property type="match status" value="1"/>
</dbReference>
<dbReference type="CDD" id="cd00077">
    <property type="entry name" value="HDc"/>
    <property type="match status" value="1"/>
</dbReference>
<dbReference type="PANTHER" id="PTHR43155:SF2">
    <property type="entry name" value="CYCLIC DI-GMP PHOSPHODIESTERASE PA4108"/>
    <property type="match status" value="1"/>
</dbReference>
<protein>
    <submittedName>
        <fullName evidence="2">HD domain-containing protein</fullName>
    </submittedName>
</protein>
<dbReference type="InterPro" id="IPR003607">
    <property type="entry name" value="HD/PDEase_dom"/>
</dbReference>
<proteinExistence type="predicted"/>
<dbReference type="NCBIfam" id="TIGR00277">
    <property type="entry name" value="HDIG"/>
    <property type="match status" value="1"/>
</dbReference>
<dbReference type="RefSeq" id="WP_155610734.1">
    <property type="nucleotide sequence ID" value="NZ_WNZW01000002.1"/>
</dbReference>
<organism evidence="2 3">
    <name type="scientific">Paenibacillus woosongensis</name>
    <dbReference type="NCBI Taxonomy" id="307580"/>
    <lineage>
        <taxon>Bacteria</taxon>
        <taxon>Bacillati</taxon>
        <taxon>Bacillota</taxon>
        <taxon>Bacilli</taxon>
        <taxon>Bacillales</taxon>
        <taxon>Paenibacillaceae</taxon>
        <taxon>Paenibacillus</taxon>
    </lineage>
</organism>
<dbReference type="SUPFAM" id="SSF109604">
    <property type="entry name" value="HD-domain/PDEase-like"/>
    <property type="match status" value="1"/>
</dbReference>
<dbReference type="InterPro" id="IPR006675">
    <property type="entry name" value="HDIG_dom"/>
</dbReference>
<evidence type="ECO:0000313" key="2">
    <source>
        <dbReference type="EMBL" id="MUG45403.1"/>
    </source>
</evidence>
<dbReference type="PANTHER" id="PTHR43155">
    <property type="entry name" value="CYCLIC DI-GMP PHOSPHODIESTERASE PA4108-RELATED"/>
    <property type="match status" value="1"/>
</dbReference>
<dbReference type="OrthoDB" id="9759601at2"/>
<dbReference type="Proteomes" id="UP000447876">
    <property type="component" value="Unassembled WGS sequence"/>
</dbReference>
<evidence type="ECO:0000259" key="1">
    <source>
        <dbReference type="PROSITE" id="PS51832"/>
    </source>
</evidence>
<sequence>MKTHVMELKAGDRLREDTFNGAGLHILPKGTVIQTEEIALLIRQSIDYVDIDPRDGGSEEAYSSNVPDSLGFSQELRRNFDKTIQAFQAIFLEALTTGKFNQSMVDEHLLPTLEALDDRKNITTLLYMLSNDDVNIYNHSLQVGLLSYYIATWLGYSREECHEISKAGYLHDIGKSRVRQSIKNKTELQDEELEEMRRHTHYGYEIIRESIKDNKTIALAALQHHEYEDGSGYPMGIGRTEIHPYSQIVAVANAYVEMTTSPRRQPHDSLITVLRKVYELGFGKLNERAVQALTQNLLPNFIGKRVQLSNGENATIVYNNPTDIFKPLVKVDDFFRDLAREREIEIVEIFFE</sequence>
<evidence type="ECO:0000313" key="3">
    <source>
        <dbReference type="Proteomes" id="UP000447876"/>
    </source>
</evidence>
<feature type="domain" description="HD-GYP" evidence="1">
    <location>
        <begin position="114"/>
        <end position="309"/>
    </location>
</feature>
<reference evidence="2 3" key="1">
    <citation type="submission" date="2019-11" db="EMBL/GenBank/DDBJ databases">
        <title>Draft genome sequences of five Paenibacillus species of dairy origin.</title>
        <authorList>
            <person name="Olajide A.M."/>
            <person name="Chen S."/>
            <person name="Lapointe G."/>
        </authorList>
    </citation>
    <scope>NUCLEOTIDE SEQUENCE [LARGE SCALE GENOMIC DNA]</scope>
    <source>
        <strain evidence="2 3">12CR55</strain>
    </source>
</reference>
<dbReference type="EMBL" id="WNZW01000002">
    <property type="protein sequence ID" value="MUG45403.1"/>
    <property type="molecule type" value="Genomic_DNA"/>
</dbReference>
<accession>A0A7X3CM89</accession>
<name>A0A7X3CM89_9BACL</name>
<dbReference type="AlphaFoldDB" id="A0A7X3CM89"/>
<dbReference type="Pfam" id="PF13487">
    <property type="entry name" value="HD_5"/>
    <property type="match status" value="1"/>
</dbReference>
<comment type="caution">
    <text evidence="2">The sequence shown here is derived from an EMBL/GenBank/DDBJ whole genome shotgun (WGS) entry which is preliminary data.</text>
</comment>